<comment type="caution">
    <text evidence="2">The sequence shown here is derived from an EMBL/GenBank/DDBJ whole genome shotgun (WGS) entry which is preliminary data.</text>
</comment>
<gene>
    <name evidence="2" type="ORF">Sipo8835_39540</name>
</gene>
<organism evidence="2 3">
    <name type="scientific">Streptomyces ipomoeae</name>
    <dbReference type="NCBI Taxonomy" id="103232"/>
    <lineage>
        <taxon>Bacteria</taxon>
        <taxon>Bacillati</taxon>
        <taxon>Actinomycetota</taxon>
        <taxon>Actinomycetes</taxon>
        <taxon>Kitasatosporales</taxon>
        <taxon>Streptomycetaceae</taxon>
        <taxon>Streptomyces</taxon>
    </lineage>
</organism>
<name>A0AAE8VVD9_9ACTN</name>
<feature type="region of interest" description="Disordered" evidence="1">
    <location>
        <begin position="166"/>
        <end position="188"/>
    </location>
</feature>
<proteinExistence type="predicted"/>
<accession>A0AAE8VVD9</accession>
<dbReference type="EMBL" id="SPAZ01000320">
    <property type="protein sequence ID" value="TQE19272.1"/>
    <property type="molecule type" value="Genomic_DNA"/>
</dbReference>
<evidence type="ECO:0000313" key="2">
    <source>
        <dbReference type="EMBL" id="TQE19272.1"/>
    </source>
</evidence>
<protein>
    <submittedName>
        <fullName evidence="2">Uncharacterized protein</fullName>
    </submittedName>
</protein>
<evidence type="ECO:0000313" key="3">
    <source>
        <dbReference type="Proteomes" id="UP000318720"/>
    </source>
</evidence>
<dbReference type="AlphaFoldDB" id="A0AAE8VVD9"/>
<sequence length="188" mass="20616">MTLTRVTLPNTTPYDADRAAFSHEALARLALSYEAMEASELAKDVVATRYDAVTGLGGRASEAAGLVEAAARVLARAVVYERERGASWEQIAHYLEIDPAEAEARFAPELARWKEAFEVPYRLDDTGRKRVPQLPTAAYDPLFAIRQLDTWAGLHVNRGSWQLVSEGLHGPAPTDDHVHDTDSGTGDE</sequence>
<evidence type="ECO:0000256" key="1">
    <source>
        <dbReference type="SAM" id="MobiDB-lite"/>
    </source>
</evidence>
<dbReference type="Proteomes" id="UP000318720">
    <property type="component" value="Unassembled WGS sequence"/>
</dbReference>
<reference evidence="2 3" key="1">
    <citation type="submission" date="2019-03" db="EMBL/GenBank/DDBJ databases">
        <title>Comparative genomic analyses of the sweetpotato soil rot pathogen, Streptomyces ipomoeae.</title>
        <authorList>
            <person name="Ruschel Soares N."/>
            <person name="Badger J.H."/>
            <person name="Huguet-Tapia J.C."/>
            <person name="Clark C.A."/>
            <person name="Pettis G.S."/>
        </authorList>
    </citation>
    <scope>NUCLEOTIDE SEQUENCE [LARGE SCALE GENOMIC DNA]</scope>
    <source>
        <strain evidence="2 3">88-35</strain>
    </source>
</reference>